<dbReference type="SUPFAM" id="SSF52096">
    <property type="entry name" value="ClpP/crotonase"/>
    <property type="match status" value="1"/>
</dbReference>
<keyword evidence="4" id="KW-0963">Cytoplasm</keyword>
<dbReference type="InterPro" id="IPR000438">
    <property type="entry name" value="Acetyl_CoA_COase_Trfase_b_su"/>
</dbReference>
<evidence type="ECO:0000256" key="5">
    <source>
        <dbReference type="SAM" id="MobiDB-lite"/>
    </source>
</evidence>
<dbReference type="HAMAP" id="MF_01395">
    <property type="entry name" value="AcetylCoA_CT_beta"/>
    <property type="match status" value="1"/>
</dbReference>
<dbReference type="InterPro" id="IPR011762">
    <property type="entry name" value="COA_CT_N"/>
</dbReference>
<dbReference type="GO" id="GO:0005524">
    <property type="term" value="F:ATP binding"/>
    <property type="evidence" value="ECO:0007669"/>
    <property type="project" value="UniProtKB-KW"/>
</dbReference>
<comment type="cofactor">
    <cofactor evidence="4">
        <name>Zn(2+)</name>
        <dbReference type="ChEBI" id="CHEBI:29105"/>
    </cofactor>
    <text evidence="4">Binds 1 zinc ion per subunit.</text>
</comment>
<comment type="caution">
    <text evidence="4">Lacks conserved residue(s) required for the propagation of feature annotation.</text>
</comment>
<organism evidence="7 8">
    <name type="scientific">Hominenteromicrobium mulieris</name>
    <dbReference type="NCBI Taxonomy" id="2885357"/>
    <lineage>
        <taxon>Bacteria</taxon>
        <taxon>Bacillati</taxon>
        <taxon>Bacillota</taxon>
        <taxon>Clostridia</taxon>
        <taxon>Eubacteriales</taxon>
        <taxon>Oscillospiraceae</taxon>
        <taxon>Hominenteromicrobium</taxon>
    </lineage>
</organism>
<dbReference type="Proteomes" id="UP001199424">
    <property type="component" value="Unassembled WGS sequence"/>
</dbReference>
<dbReference type="GO" id="GO:2001295">
    <property type="term" value="P:malonyl-CoA biosynthetic process"/>
    <property type="evidence" value="ECO:0007669"/>
    <property type="project" value="UniProtKB-UniRule"/>
</dbReference>
<feature type="binding site" evidence="4">
    <location>
        <position position="35"/>
    </location>
    <ligand>
        <name>Zn(2+)</name>
        <dbReference type="ChEBI" id="CHEBI:29105"/>
    </ligand>
</feature>
<keyword evidence="2 4" id="KW-0808">Transferase</keyword>
<feature type="binding site" evidence="4">
    <location>
        <position position="56"/>
    </location>
    <ligand>
        <name>Zn(2+)</name>
        <dbReference type="ChEBI" id="CHEBI:29105"/>
    </ligand>
</feature>
<evidence type="ECO:0000256" key="2">
    <source>
        <dbReference type="ARBA" id="ARBA00022679"/>
    </source>
</evidence>
<reference evidence="7" key="1">
    <citation type="submission" date="2021-10" db="EMBL/GenBank/DDBJ databases">
        <title>Anaerobic single-cell dispensing facilitates the cultivation of human gut bacteria.</title>
        <authorList>
            <person name="Afrizal A."/>
        </authorList>
    </citation>
    <scope>NUCLEOTIDE SEQUENCE</scope>
    <source>
        <strain evidence="7">CLA-AA-H250</strain>
    </source>
</reference>
<keyword evidence="8" id="KW-1185">Reference proteome</keyword>
<dbReference type="PANTHER" id="PTHR42995">
    <property type="entry name" value="ACETYL-COENZYME A CARBOXYLASE CARBOXYL TRANSFERASE SUBUNIT BETA, CHLOROPLASTIC"/>
    <property type="match status" value="1"/>
</dbReference>
<comment type="similarity">
    <text evidence="4">Belongs to the AccD/PCCB family.</text>
</comment>
<feature type="binding site" evidence="4">
    <location>
        <position position="54"/>
    </location>
    <ligand>
        <name>Zn(2+)</name>
        <dbReference type="ChEBI" id="CHEBI:29105"/>
    </ligand>
</feature>
<keyword evidence="4" id="KW-0479">Metal-binding</keyword>
<dbReference type="PRINTS" id="PR01070">
    <property type="entry name" value="ACCCTRFRASEB"/>
</dbReference>
<evidence type="ECO:0000259" key="6">
    <source>
        <dbReference type="PROSITE" id="PS50980"/>
    </source>
</evidence>
<keyword evidence="4" id="KW-0276">Fatty acid metabolism</keyword>
<keyword evidence="4" id="KW-0547">Nucleotide-binding</keyword>
<dbReference type="EC" id="2.1.3.15" evidence="4"/>
<keyword evidence="4" id="KW-0863">Zinc-finger</keyword>
<dbReference type="AlphaFoldDB" id="A0AAE3AI14"/>
<dbReference type="GO" id="GO:0003989">
    <property type="term" value="F:acetyl-CoA carboxylase activity"/>
    <property type="evidence" value="ECO:0007669"/>
    <property type="project" value="InterPro"/>
</dbReference>
<feature type="compositionally biased region" description="Basic and acidic residues" evidence="5">
    <location>
        <begin position="13"/>
        <end position="24"/>
    </location>
</feature>
<gene>
    <name evidence="4 7" type="primary">accD</name>
    <name evidence="7" type="ORF">LKD31_07080</name>
</gene>
<evidence type="ECO:0000313" key="8">
    <source>
        <dbReference type="Proteomes" id="UP001199424"/>
    </source>
</evidence>
<evidence type="ECO:0000313" key="7">
    <source>
        <dbReference type="EMBL" id="MCC2136777.1"/>
    </source>
</evidence>
<sequence>MNLMGLFRSPQNELEKGGKQLKNPQEEQHEITMTCPKCGTQTPVSELWDDLNVCRCGHHFRMTARQRISFLADDDTFTELDADMTSHDILEFPNYENKLKSARLATREKEAVVCGTAKVMGEDCAVFCMDPHFMMGSMGTVVGEKITRLFEYATEHRLSVIGFTAAGGARMQEGILSLMQMAKTSGAVRLHSDAGLFYLTVLTDPTTGGVTASFAMDGDVIMAEPDAMVGFAGARVIEQTIRKKLPEGFQRAEFLLEHGFIDLITPRSRQREVIARLLRLHNEGKQDACVQQADAGETKEAEA</sequence>
<dbReference type="EMBL" id="JAJEQC010000006">
    <property type="protein sequence ID" value="MCC2136777.1"/>
    <property type="molecule type" value="Genomic_DNA"/>
</dbReference>
<dbReference type="NCBIfam" id="TIGR00515">
    <property type="entry name" value="accD"/>
    <property type="match status" value="1"/>
</dbReference>
<feature type="binding site" evidence="4">
    <location>
        <position position="38"/>
    </location>
    <ligand>
        <name>Zn(2+)</name>
        <dbReference type="ChEBI" id="CHEBI:29105"/>
    </ligand>
</feature>
<comment type="pathway">
    <text evidence="4">Lipid metabolism; malonyl-CoA biosynthesis; malonyl-CoA from acetyl-CoA: step 1/1.</text>
</comment>
<evidence type="ECO:0000256" key="3">
    <source>
        <dbReference type="ARBA" id="ARBA00023098"/>
    </source>
</evidence>
<dbReference type="PROSITE" id="PS50980">
    <property type="entry name" value="COA_CT_NTER"/>
    <property type="match status" value="1"/>
</dbReference>
<comment type="subunit">
    <text evidence="4">Acetyl-CoA carboxylase is a heterohexamer composed of biotin carboxyl carrier protein (AccB), biotin carboxylase (AccC) and two subunits each of ACCase subunit alpha (AccA) and ACCase subunit beta (AccD).</text>
</comment>
<proteinExistence type="inferred from homology"/>
<comment type="catalytic activity">
    <reaction evidence="4">
        <text>N(6)-carboxybiotinyl-L-lysyl-[protein] + acetyl-CoA = N(6)-biotinyl-L-lysyl-[protein] + malonyl-CoA</text>
        <dbReference type="Rhea" id="RHEA:54728"/>
        <dbReference type="Rhea" id="RHEA-COMP:10505"/>
        <dbReference type="Rhea" id="RHEA-COMP:10506"/>
        <dbReference type="ChEBI" id="CHEBI:57288"/>
        <dbReference type="ChEBI" id="CHEBI:57384"/>
        <dbReference type="ChEBI" id="CHEBI:83144"/>
        <dbReference type="ChEBI" id="CHEBI:83145"/>
        <dbReference type="EC" id="2.1.3.15"/>
    </reaction>
</comment>
<keyword evidence="4" id="KW-0067">ATP-binding</keyword>
<keyword evidence="7" id="KW-0436">Ligase</keyword>
<comment type="function">
    <text evidence="4">Component of the acetyl coenzyme A carboxylase (ACC) complex. Biotin carboxylase (BC) catalyzes the carboxylation of biotin on its carrier protein (BCCP) and then the CO(2) group is transferred by the transcarboxylase to acetyl-CoA to form malonyl-CoA.</text>
</comment>
<name>A0AAE3AI14_9FIRM</name>
<dbReference type="GO" id="GO:0009317">
    <property type="term" value="C:acetyl-CoA carboxylase complex"/>
    <property type="evidence" value="ECO:0007669"/>
    <property type="project" value="InterPro"/>
</dbReference>
<evidence type="ECO:0000256" key="1">
    <source>
        <dbReference type="ARBA" id="ARBA00022516"/>
    </source>
</evidence>
<dbReference type="InterPro" id="IPR034733">
    <property type="entry name" value="AcCoA_carboxyl_beta"/>
</dbReference>
<feature type="region of interest" description="Disordered" evidence="5">
    <location>
        <begin position="1"/>
        <end position="24"/>
    </location>
</feature>
<keyword evidence="4" id="KW-0275">Fatty acid biosynthesis</keyword>
<dbReference type="GO" id="GO:0008270">
    <property type="term" value="F:zinc ion binding"/>
    <property type="evidence" value="ECO:0007669"/>
    <property type="project" value="UniProtKB-UniRule"/>
</dbReference>
<dbReference type="GO" id="GO:0006633">
    <property type="term" value="P:fatty acid biosynthetic process"/>
    <property type="evidence" value="ECO:0007669"/>
    <property type="project" value="UniProtKB-KW"/>
</dbReference>
<comment type="subcellular location">
    <subcellularLocation>
        <location evidence="4">Cytoplasm</location>
    </subcellularLocation>
</comment>
<dbReference type="Gene3D" id="3.90.226.10">
    <property type="entry name" value="2-enoyl-CoA Hydratase, Chain A, domain 1"/>
    <property type="match status" value="1"/>
</dbReference>
<comment type="caution">
    <text evidence="7">The sequence shown here is derived from an EMBL/GenBank/DDBJ whole genome shotgun (WGS) entry which is preliminary data.</text>
</comment>
<evidence type="ECO:0000256" key="4">
    <source>
        <dbReference type="HAMAP-Rule" id="MF_01395"/>
    </source>
</evidence>
<feature type="domain" description="CoA carboxyltransferase N-terminal" evidence="6">
    <location>
        <begin position="31"/>
        <end position="296"/>
    </location>
</feature>
<dbReference type="Pfam" id="PF01039">
    <property type="entry name" value="Carboxyl_trans"/>
    <property type="match status" value="1"/>
</dbReference>
<dbReference type="InterPro" id="IPR029045">
    <property type="entry name" value="ClpP/crotonase-like_dom_sf"/>
</dbReference>
<keyword evidence="1 4" id="KW-0444">Lipid biosynthesis</keyword>
<dbReference type="PANTHER" id="PTHR42995:SF5">
    <property type="entry name" value="ACETYL-COENZYME A CARBOXYLASE CARBOXYL TRANSFERASE SUBUNIT BETA, CHLOROPLASTIC"/>
    <property type="match status" value="1"/>
</dbReference>
<accession>A0AAE3AI14</accession>
<keyword evidence="4" id="KW-0862">Zinc</keyword>
<protein>
    <recommendedName>
        <fullName evidence="4">Acetyl-coenzyme A carboxylase carboxyl transferase subunit beta</fullName>
        <shortName evidence="4">ACCase subunit beta</shortName>
        <shortName evidence="4">Acetyl-CoA carboxylase carboxyltransferase subunit beta</shortName>
        <ecNumber evidence="4">2.1.3.15</ecNumber>
    </recommendedName>
</protein>
<keyword evidence="3 4" id="KW-0443">Lipid metabolism</keyword>
<dbReference type="GO" id="GO:0016743">
    <property type="term" value="F:carboxyl- or carbamoyltransferase activity"/>
    <property type="evidence" value="ECO:0007669"/>
    <property type="project" value="UniProtKB-UniRule"/>
</dbReference>